<gene>
    <name evidence="2" type="ORF">V6M85_03160</name>
</gene>
<evidence type="ECO:0000313" key="2">
    <source>
        <dbReference type="EMBL" id="WWQ61095.1"/>
    </source>
</evidence>
<dbReference type="InterPro" id="IPR053725">
    <property type="entry name" value="CRISPR_Cas5_sf"/>
</dbReference>
<dbReference type="RefSeq" id="WP_338602882.1">
    <property type="nucleotide sequence ID" value="NZ_CP146016.1"/>
</dbReference>
<keyword evidence="1" id="KW-0175">Coiled coil</keyword>
<name>A0AAX4L2H4_9CREN</name>
<accession>A0AAX4L2H4</accession>
<dbReference type="GeneID" id="89335734"/>
<reference evidence="2 3" key="1">
    <citation type="submission" date="2024-02" db="EMBL/GenBank/DDBJ databases">
        <title>STSV induces naive adaptation in Sulfolobus.</title>
        <authorList>
            <person name="Xiang X."/>
            <person name="Song M."/>
        </authorList>
    </citation>
    <scope>NUCLEOTIDE SEQUENCE [LARGE SCALE GENOMIC DNA]</scope>
    <source>
        <strain evidence="2 3">RT2</strain>
    </source>
</reference>
<feature type="coiled-coil region" evidence="1">
    <location>
        <begin position="130"/>
        <end position="157"/>
    </location>
</feature>
<keyword evidence="3" id="KW-1185">Reference proteome</keyword>
<protein>
    <recommendedName>
        <fullName evidence="4">CRISPR-associated protein Cas5</fullName>
    </recommendedName>
</protein>
<evidence type="ECO:0000313" key="3">
    <source>
        <dbReference type="Proteomes" id="UP001432202"/>
    </source>
</evidence>
<evidence type="ECO:0008006" key="4">
    <source>
        <dbReference type="Google" id="ProtNLM"/>
    </source>
</evidence>
<dbReference type="AlphaFoldDB" id="A0AAX4L2H4"/>
<dbReference type="Proteomes" id="UP001432202">
    <property type="component" value="Chromosome"/>
</dbReference>
<dbReference type="EMBL" id="CP146016">
    <property type="protein sequence ID" value="WWQ61095.1"/>
    <property type="molecule type" value="Genomic_DNA"/>
</dbReference>
<sequence>MSSPIVVVVEVEFFSNFSLLPPLVVQSQGYPVPPPTTLVGALAYPYFRLQGREVDGEYSIAKKLVEDKKVLYASFYSPLYVVNNEIERVFTLFVQKKERLRKIKDTNKIIECIKKLSSDKDYVEKYLKYLELISMSSQKKDENLKKLENELKNVVKECFDYLYDSFSNAYSIGSRSSVYYGGSAYIAYIITDPEIIKYSYGIVRVGRKESLVYVKDVSVYSLKDIIDTESDRVKTRFYFPVSLAINYFNCEKYDLPILNINNYKSNPSPETNEFCVPSQLSLNPILVDVNLEKAYVLNLRNERKKLIVPKEVVEYA</sequence>
<proteinExistence type="predicted"/>
<evidence type="ECO:0000256" key="1">
    <source>
        <dbReference type="SAM" id="Coils"/>
    </source>
</evidence>
<dbReference type="Gene3D" id="3.30.70.3120">
    <property type="match status" value="1"/>
</dbReference>
<organism evidence="2 3">
    <name type="scientific">Sulfolobus tengchongensis</name>
    <dbReference type="NCBI Taxonomy" id="207809"/>
    <lineage>
        <taxon>Archaea</taxon>
        <taxon>Thermoproteota</taxon>
        <taxon>Thermoprotei</taxon>
        <taxon>Sulfolobales</taxon>
        <taxon>Sulfolobaceae</taxon>
        <taxon>Sulfolobus</taxon>
    </lineage>
</organism>